<gene>
    <name evidence="1" type="ORF">NZNM25_15700</name>
</gene>
<dbReference type="Proteomes" id="UP000245829">
    <property type="component" value="Unassembled WGS sequence"/>
</dbReference>
<evidence type="ECO:0000313" key="2">
    <source>
        <dbReference type="Proteomes" id="UP000245829"/>
    </source>
</evidence>
<dbReference type="RefSeq" id="WP_109877399.1">
    <property type="nucleotide sequence ID" value="NZ_AP026695.1"/>
</dbReference>
<evidence type="ECO:0000313" key="1">
    <source>
        <dbReference type="EMBL" id="GBH34779.1"/>
    </source>
</evidence>
<comment type="caution">
    <text evidence="1">The sequence shown here is derived from an EMBL/GenBank/DDBJ whole genome shotgun (WGS) entry which is preliminary data.</text>
</comment>
<dbReference type="OrthoDB" id="5685at2157"/>
<dbReference type="Pfam" id="PF09630">
    <property type="entry name" value="DUF2024"/>
    <property type="match status" value="1"/>
</dbReference>
<accession>A0A2S2KT15</accession>
<evidence type="ECO:0008006" key="3">
    <source>
        <dbReference type="Google" id="ProtNLM"/>
    </source>
</evidence>
<dbReference type="InterPro" id="IPR018592">
    <property type="entry name" value="DUF2024"/>
</dbReference>
<dbReference type="GeneID" id="76208417"/>
<dbReference type="AlphaFoldDB" id="A0A2S2KT15"/>
<dbReference type="Gene3D" id="3.10.510.10">
    <property type="entry name" value="NE1680-like"/>
    <property type="match status" value="1"/>
</dbReference>
<proteinExistence type="predicted"/>
<keyword evidence="2" id="KW-1185">Reference proteome</keyword>
<reference evidence="1 2" key="1">
    <citation type="submission" date="2018-05" db="EMBL/GenBank/DDBJ databases">
        <title>genome sequencing of Nitrosopumilus sp. NM25.</title>
        <authorList>
            <person name="Mori K."/>
            <person name="Nakagawa T."/>
        </authorList>
    </citation>
    <scope>NUCLEOTIDE SEQUENCE [LARGE SCALE GENOMIC DNA]</scope>
    <source>
        <strain evidence="1 2">NM25</strain>
    </source>
</reference>
<protein>
    <recommendedName>
        <fullName evidence="3">DUF2024 family protein</fullName>
    </recommendedName>
</protein>
<dbReference type="InterPro" id="IPR023122">
    <property type="entry name" value="NE1680-like_sf"/>
</dbReference>
<dbReference type="SUPFAM" id="SSF160766">
    <property type="entry name" value="NE1680-like"/>
    <property type="match status" value="1"/>
</dbReference>
<dbReference type="EMBL" id="BGKI01000009">
    <property type="protein sequence ID" value="GBH34779.1"/>
    <property type="molecule type" value="Genomic_DNA"/>
</dbReference>
<organism evidence="1 2">
    <name type="scientific">Nitrosopumilus zosterae</name>
    <dbReference type="NCBI Taxonomy" id="718286"/>
    <lineage>
        <taxon>Archaea</taxon>
        <taxon>Nitrososphaerota</taxon>
        <taxon>Nitrososphaeria</taxon>
        <taxon>Nitrosopumilales</taxon>
        <taxon>Nitrosopumilaceae</taxon>
        <taxon>Nitrosopumilus</taxon>
    </lineage>
</organism>
<name>A0A2S2KT15_9ARCH</name>
<sequence>MDFHVFDTYVKAKDGHTMHFDVVTDESDIEKAISFAEEWLKGIGEETAKVSTEECRFCHTQSVPEDMEIEIMTNGYFIQRIDGCPEN</sequence>